<keyword evidence="6" id="KW-1185">Reference proteome</keyword>
<dbReference type="Proteomes" id="UP000278542">
    <property type="component" value="Unassembled WGS sequence"/>
</dbReference>
<dbReference type="InterPro" id="IPR028082">
    <property type="entry name" value="Peripla_BP_I"/>
</dbReference>
<evidence type="ECO:0000256" key="1">
    <source>
        <dbReference type="ARBA" id="ARBA00023015"/>
    </source>
</evidence>
<dbReference type="GO" id="GO:0045892">
    <property type="term" value="P:negative regulation of DNA-templated transcription"/>
    <property type="evidence" value="ECO:0007669"/>
    <property type="project" value="InterPro"/>
</dbReference>
<keyword evidence="3" id="KW-0804">Transcription</keyword>
<sequence length="321" mass="35914">MIKSQNLTIKDIAKLSRVSKSTVSRVINGDSHVKAKTREIVEKVIAEYQFSPSKSARAMRGYSNKVIGIIVSRLDSSAENEAIRAMLPLFYQQGYDAIILESQFDCNKVIEHLAMLSQRQVDGLVMFAFSGLDAQLLTPWRNRSVVMARPFVGYTSICYDDHHAVMQLMAHFYQQKQHQRIGYIGVETDDHTTGQLRYDAYLEFCQQYQLTVCAQLGRLDYQTGYQLAPDVLQHKPTAIICATDTIALGLNKYLHEHKLDQIDVGSVGNSKLLQFLFPKTCCVDLGFCDAGILATQALLSALSEPIQAQITIVPSRLASTI</sequence>
<organism evidence="5 6">
    <name type="scientific">Orbus hercynius</name>
    <dbReference type="NCBI Taxonomy" id="593135"/>
    <lineage>
        <taxon>Bacteria</taxon>
        <taxon>Pseudomonadati</taxon>
        <taxon>Pseudomonadota</taxon>
        <taxon>Gammaproteobacteria</taxon>
        <taxon>Orbales</taxon>
        <taxon>Orbaceae</taxon>
        <taxon>Orbus</taxon>
    </lineage>
</organism>
<dbReference type="CDD" id="cd01392">
    <property type="entry name" value="HTH_LacI"/>
    <property type="match status" value="1"/>
</dbReference>
<dbReference type="EMBL" id="RBWY01000002">
    <property type="protein sequence ID" value="RKS85827.1"/>
    <property type="molecule type" value="Genomic_DNA"/>
</dbReference>
<dbReference type="CDD" id="cd01542">
    <property type="entry name" value="PBP1_TreR-like"/>
    <property type="match status" value="1"/>
</dbReference>
<evidence type="ECO:0000259" key="4">
    <source>
        <dbReference type="PROSITE" id="PS50932"/>
    </source>
</evidence>
<dbReference type="Pfam" id="PF00356">
    <property type="entry name" value="LacI"/>
    <property type="match status" value="1"/>
</dbReference>
<protein>
    <submittedName>
        <fullName evidence="5">LacI family transcriptional regulator</fullName>
    </submittedName>
</protein>
<dbReference type="PANTHER" id="PTHR30146:SF146">
    <property type="entry name" value="HTH-TYPE TRANSCRIPTIONAL REGULATOR TRER"/>
    <property type="match status" value="1"/>
</dbReference>
<feature type="domain" description="HTH lacI-type" evidence="4">
    <location>
        <begin position="7"/>
        <end position="61"/>
    </location>
</feature>
<dbReference type="OrthoDB" id="198888at2"/>
<dbReference type="InterPro" id="IPR000843">
    <property type="entry name" value="HTH_LacI"/>
</dbReference>
<dbReference type="NCBIfam" id="TIGR02405">
    <property type="entry name" value="trehalos_R_Ecol"/>
    <property type="match status" value="1"/>
</dbReference>
<comment type="caution">
    <text evidence="5">The sequence shown here is derived from an EMBL/GenBank/DDBJ whole genome shotgun (WGS) entry which is preliminary data.</text>
</comment>
<dbReference type="GO" id="GO:0003700">
    <property type="term" value="F:DNA-binding transcription factor activity"/>
    <property type="evidence" value="ECO:0007669"/>
    <property type="project" value="TreeGrafter"/>
</dbReference>
<dbReference type="PROSITE" id="PS00356">
    <property type="entry name" value="HTH_LACI_1"/>
    <property type="match status" value="1"/>
</dbReference>
<keyword evidence="2" id="KW-0238">DNA-binding</keyword>
<dbReference type="InterPro" id="IPR012771">
    <property type="entry name" value="Trehalos_R_gpbac"/>
</dbReference>
<evidence type="ECO:0000313" key="6">
    <source>
        <dbReference type="Proteomes" id="UP000278542"/>
    </source>
</evidence>
<accession>A0A495REB1</accession>
<evidence type="ECO:0000313" key="5">
    <source>
        <dbReference type="EMBL" id="RKS85827.1"/>
    </source>
</evidence>
<dbReference type="InterPro" id="IPR010982">
    <property type="entry name" value="Lambda_DNA-bd_dom_sf"/>
</dbReference>
<dbReference type="SMART" id="SM00354">
    <property type="entry name" value="HTH_LACI"/>
    <property type="match status" value="1"/>
</dbReference>
<name>A0A495REB1_9GAMM</name>
<dbReference type="PRINTS" id="PR00036">
    <property type="entry name" value="HTHLACI"/>
</dbReference>
<dbReference type="GO" id="GO:0000976">
    <property type="term" value="F:transcription cis-regulatory region binding"/>
    <property type="evidence" value="ECO:0007669"/>
    <property type="project" value="TreeGrafter"/>
</dbReference>
<evidence type="ECO:0000256" key="2">
    <source>
        <dbReference type="ARBA" id="ARBA00023125"/>
    </source>
</evidence>
<dbReference type="SUPFAM" id="SSF47413">
    <property type="entry name" value="lambda repressor-like DNA-binding domains"/>
    <property type="match status" value="1"/>
</dbReference>
<evidence type="ECO:0000256" key="3">
    <source>
        <dbReference type="ARBA" id="ARBA00023163"/>
    </source>
</evidence>
<dbReference type="Pfam" id="PF13377">
    <property type="entry name" value="Peripla_BP_3"/>
    <property type="match status" value="1"/>
</dbReference>
<dbReference type="PANTHER" id="PTHR30146">
    <property type="entry name" value="LACI-RELATED TRANSCRIPTIONAL REPRESSOR"/>
    <property type="match status" value="1"/>
</dbReference>
<gene>
    <name evidence="5" type="ORF">DES39_1243</name>
</gene>
<dbReference type="Gene3D" id="3.40.50.2300">
    <property type="match status" value="2"/>
</dbReference>
<dbReference type="Gene3D" id="1.10.260.40">
    <property type="entry name" value="lambda repressor-like DNA-binding domains"/>
    <property type="match status" value="1"/>
</dbReference>
<keyword evidence="1" id="KW-0805">Transcription regulation</keyword>
<dbReference type="SUPFAM" id="SSF53822">
    <property type="entry name" value="Periplasmic binding protein-like I"/>
    <property type="match status" value="1"/>
</dbReference>
<reference evidence="5 6" key="1">
    <citation type="submission" date="2018-10" db="EMBL/GenBank/DDBJ databases">
        <title>Genomic Encyclopedia of Type Strains, Phase IV (KMG-IV): sequencing the most valuable type-strain genomes for metagenomic binning, comparative biology and taxonomic classification.</title>
        <authorList>
            <person name="Goeker M."/>
        </authorList>
    </citation>
    <scope>NUCLEOTIDE SEQUENCE [LARGE SCALE GENOMIC DNA]</scope>
    <source>
        <strain evidence="5 6">DSM 22228</strain>
    </source>
</reference>
<dbReference type="GO" id="GO:0005991">
    <property type="term" value="P:trehalose metabolic process"/>
    <property type="evidence" value="ECO:0007669"/>
    <property type="project" value="InterPro"/>
</dbReference>
<dbReference type="RefSeq" id="WP_121144921.1">
    <property type="nucleotide sequence ID" value="NZ_RBWY01000002.1"/>
</dbReference>
<dbReference type="PROSITE" id="PS50932">
    <property type="entry name" value="HTH_LACI_2"/>
    <property type="match status" value="1"/>
</dbReference>
<proteinExistence type="predicted"/>
<dbReference type="InterPro" id="IPR046335">
    <property type="entry name" value="LacI/GalR-like_sensor"/>
</dbReference>
<dbReference type="AlphaFoldDB" id="A0A495REB1"/>